<proteinExistence type="predicted"/>
<reference evidence="1 2" key="1">
    <citation type="journal article" date="2020" name="Sci. Rep.">
        <title>A novel cyanobacterial geosmin producer, revising GeoA distribution and dispersion patterns in Bacteria.</title>
        <authorList>
            <person name="Churro C."/>
            <person name="Semedo-Aguiar A.P."/>
            <person name="Silva A.D."/>
            <person name="Pereira-Leal J.B."/>
            <person name="Leite R.B."/>
        </authorList>
    </citation>
    <scope>NUCLEOTIDE SEQUENCE [LARGE SCALE GENOMIC DNA]</scope>
    <source>
        <strain evidence="1 2">IPMA8</strain>
    </source>
</reference>
<keyword evidence="2" id="KW-1185">Reference proteome</keyword>
<evidence type="ECO:0000313" key="1">
    <source>
        <dbReference type="EMBL" id="NQE38462.1"/>
    </source>
</evidence>
<gene>
    <name evidence="1" type="ORF">E5S67_06247</name>
</gene>
<accession>A0ABX2D920</accession>
<sequence length="240" mass="27238">MCVKRNSDDWLDLFSGGVTTAPFFFSYTLHGLEQLYLTQSDKRGGSQLNELCVIGLVSYFEAFCKDHFASKYDIEPSILKNLSKNGQDINIDPAKALELGDSLSCNIGFLIAEKYDFGTAKKINALYRALIFISPFSKDEIHMYGDLLRDRNLLVHHGGTYTSSYIAQNKSILGSGQERPFFDSLIVSKTYVDEQFNFIKEVSRKILKASHAALIKYLDENEIQLPEWKQKAVDSFLDEK</sequence>
<evidence type="ECO:0000313" key="2">
    <source>
        <dbReference type="Proteomes" id="UP000702425"/>
    </source>
</evidence>
<protein>
    <recommendedName>
        <fullName evidence="3">Apea-like HEPN domain-containing protein</fullName>
    </recommendedName>
</protein>
<comment type="caution">
    <text evidence="1">The sequence shown here is derived from an EMBL/GenBank/DDBJ whole genome shotgun (WGS) entry which is preliminary data.</text>
</comment>
<name>A0ABX2D920_9CYAN</name>
<dbReference type="Proteomes" id="UP000702425">
    <property type="component" value="Unassembled WGS sequence"/>
</dbReference>
<evidence type="ECO:0008006" key="3">
    <source>
        <dbReference type="Google" id="ProtNLM"/>
    </source>
</evidence>
<dbReference type="EMBL" id="SRRZ01000229">
    <property type="protein sequence ID" value="NQE38462.1"/>
    <property type="molecule type" value="Genomic_DNA"/>
</dbReference>
<dbReference type="RefSeq" id="WP_172193179.1">
    <property type="nucleotide sequence ID" value="NZ_CAWPPK010000145.1"/>
</dbReference>
<organism evidence="1 2">
    <name type="scientific">Microcoleus asticus IPMA8</name>
    <dbReference type="NCBI Taxonomy" id="2563858"/>
    <lineage>
        <taxon>Bacteria</taxon>
        <taxon>Bacillati</taxon>
        <taxon>Cyanobacteriota</taxon>
        <taxon>Cyanophyceae</taxon>
        <taxon>Oscillatoriophycideae</taxon>
        <taxon>Oscillatoriales</taxon>
        <taxon>Microcoleaceae</taxon>
        <taxon>Microcoleus</taxon>
        <taxon>Microcoleus asticus</taxon>
    </lineage>
</organism>